<proteinExistence type="predicted"/>
<reference evidence="3 4" key="1">
    <citation type="submission" date="2024-02" db="EMBL/GenBank/DDBJ databases">
        <authorList>
            <person name="Chen Y."/>
            <person name="Shah S."/>
            <person name="Dougan E. K."/>
            <person name="Thang M."/>
            <person name="Chan C."/>
        </authorList>
    </citation>
    <scope>NUCLEOTIDE SEQUENCE [LARGE SCALE GENOMIC DNA]</scope>
</reference>
<comment type="caution">
    <text evidence="3">The sequence shown here is derived from an EMBL/GenBank/DDBJ whole genome shotgun (WGS) entry which is preliminary data.</text>
</comment>
<evidence type="ECO:0000256" key="2">
    <source>
        <dbReference type="SAM" id="SignalP"/>
    </source>
</evidence>
<evidence type="ECO:0000313" key="4">
    <source>
        <dbReference type="Proteomes" id="UP001642464"/>
    </source>
</evidence>
<organism evidence="3 4">
    <name type="scientific">Durusdinium trenchii</name>
    <dbReference type="NCBI Taxonomy" id="1381693"/>
    <lineage>
        <taxon>Eukaryota</taxon>
        <taxon>Sar</taxon>
        <taxon>Alveolata</taxon>
        <taxon>Dinophyceae</taxon>
        <taxon>Suessiales</taxon>
        <taxon>Symbiodiniaceae</taxon>
        <taxon>Durusdinium</taxon>
    </lineage>
</organism>
<accession>A0ABP0RCA6</accession>
<gene>
    <name evidence="3" type="ORF">SCF082_LOCUS46046</name>
</gene>
<protein>
    <recommendedName>
        <fullName evidence="5">WSC domain-containing protein</fullName>
    </recommendedName>
</protein>
<name>A0ABP0RCA6_9DINO</name>
<keyword evidence="4" id="KW-1185">Reference proteome</keyword>
<feature type="region of interest" description="Disordered" evidence="1">
    <location>
        <begin position="191"/>
        <end position="212"/>
    </location>
</feature>
<dbReference type="EMBL" id="CAXAMM010041240">
    <property type="protein sequence ID" value="CAK9098217.1"/>
    <property type="molecule type" value="Genomic_DNA"/>
</dbReference>
<evidence type="ECO:0000256" key="1">
    <source>
        <dbReference type="SAM" id="MobiDB-lite"/>
    </source>
</evidence>
<feature type="chain" id="PRO_5046138210" description="WSC domain-containing protein" evidence="2">
    <location>
        <begin position="28"/>
        <end position="212"/>
    </location>
</feature>
<feature type="signal peptide" evidence="2">
    <location>
        <begin position="1"/>
        <end position="27"/>
    </location>
</feature>
<sequence>MQSHRRALGSRLLFVLAGLGLPHLGHGQFNVDSIESRPNYGYNGLRDRWEPQPPVDWKKHSLTRDGYVAGVDSSVNMSRFTHIGCFEADFSITRDTSDAVAYDPNECMQACKIKFSNVTGGDIIVAVHQDRCGCVLNDMTLFREVPQSFCTYYCKYYRNAICGGFPDYWGVFREYDFTSLTGQASRVDVPSRRLSERRSGSKSFGRRQANVA</sequence>
<evidence type="ECO:0008006" key="5">
    <source>
        <dbReference type="Google" id="ProtNLM"/>
    </source>
</evidence>
<dbReference type="Proteomes" id="UP001642464">
    <property type="component" value="Unassembled WGS sequence"/>
</dbReference>
<keyword evidence="2" id="KW-0732">Signal</keyword>
<evidence type="ECO:0000313" key="3">
    <source>
        <dbReference type="EMBL" id="CAK9098217.1"/>
    </source>
</evidence>